<comment type="caution">
    <text evidence="1">The sequence shown here is derived from an EMBL/GenBank/DDBJ whole genome shotgun (WGS) entry which is preliminary data.</text>
</comment>
<dbReference type="SUPFAM" id="SSF52540">
    <property type="entry name" value="P-loop containing nucleoside triphosphate hydrolases"/>
    <property type="match status" value="1"/>
</dbReference>
<evidence type="ECO:0000313" key="2">
    <source>
        <dbReference type="Proteomes" id="UP000295247"/>
    </source>
</evidence>
<dbReference type="RefSeq" id="WP_132229035.1">
    <property type="nucleotide sequence ID" value="NZ_NRRH01000020.1"/>
</dbReference>
<evidence type="ECO:0000313" key="1">
    <source>
        <dbReference type="EMBL" id="TCW36944.1"/>
    </source>
</evidence>
<dbReference type="Proteomes" id="UP000295247">
    <property type="component" value="Unassembled WGS sequence"/>
</dbReference>
<organism evidence="1 2">
    <name type="scientific">Marichromatium gracile</name>
    <name type="common">Chromatium gracile</name>
    <dbReference type="NCBI Taxonomy" id="1048"/>
    <lineage>
        <taxon>Bacteria</taxon>
        <taxon>Pseudomonadati</taxon>
        <taxon>Pseudomonadota</taxon>
        <taxon>Gammaproteobacteria</taxon>
        <taxon>Chromatiales</taxon>
        <taxon>Chromatiaceae</taxon>
        <taxon>Marichromatium</taxon>
    </lineage>
</organism>
<dbReference type="EMBL" id="SMDC01000003">
    <property type="protein sequence ID" value="TCW36944.1"/>
    <property type="molecule type" value="Genomic_DNA"/>
</dbReference>
<proteinExistence type="predicted"/>
<dbReference type="InterPro" id="IPR027417">
    <property type="entry name" value="P-loop_NTPase"/>
</dbReference>
<sequence length="219" mass="24798">MSDTTGRLVLPLRPVESPVYIRGVPLSPEVRFGQLLVTGPPGSGKTTLVERLGGWPGEGYVDLSHKGWWRDRVLALRPREIHLGLPFVDQSEALALFDAAWLEGWARLRLDPTRLRIPPPRRSLLGIDWRRRFAFEFLLPDAETIVADRLARARRGTHPIDRHIEPEQIHAQVETCAQLAMILHRAGMIVHVRTRALAIPERIAITPEVQCHGDKTQRP</sequence>
<protein>
    <submittedName>
        <fullName evidence="1">Uncharacterized protein</fullName>
    </submittedName>
</protein>
<gene>
    <name evidence="1" type="ORF">EDC29_103138</name>
</gene>
<accession>A0A4R4ADI5</accession>
<reference evidence="1 2" key="1">
    <citation type="submission" date="2019-03" db="EMBL/GenBank/DDBJ databases">
        <title>Genomic Encyclopedia of Type Strains, Phase IV (KMG-IV): sequencing the most valuable type-strain genomes for metagenomic binning, comparative biology and taxonomic classification.</title>
        <authorList>
            <person name="Goeker M."/>
        </authorList>
    </citation>
    <scope>NUCLEOTIDE SEQUENCE [LARGE SCALE GENOMIC DNA]</scope>
    <source>
        <strain evidence="1 2">DSM 203</strain>
    </source>
</reference>
<dbReference type="AlphaFoldDB" id="A0A4R4ADI5"/>
<name>A0A4R4ADI5_MARGR</name>